<evidence type="ECO:0000313" key="1">
    <source>
        <dbReference type="EMBL" id="KAK9325467.1"/>
    </source>
</evidence>
<sequence length="241" mass="25794">MSGSSRTTSDPWDDEWVPAGETSKSHTSGVVVVESKDQIRKLFAPDNRQPSQDDDSLPVHPVGPIKYEVQTNGQGSHYRPRLRILKRTPDSTNASALPTSTSRVDGRTGETDSERRERTRRDKEAKYRAVRESIFGAESGNPKGTSNASNSSISSAGGSSQSSRNKDRESKDQAPRDSRRRGTSSSSGRSSNGSTPSPARAVHNGTHPSGPTGKGGIIRVPKGPDGTPGFGRNTVQARKGQ</sequence>
<protein>
    <submittedName>
        <fullName evidence="1">Uncharacterized protein</fullName>
    </submittedName>
</protein>
<gene>
    <name evidence="1" type="ORF">V1517DRAFT_177676</name>
</gene>
<proteinExistence type="predicted"/>
<name>A0ACC3TXU1_9ASCO</name>
<accession>A0ACC3TXU1</accession>
<organism evidence="1 2">
    <name type="scientific">Lipomyces orientalis</name>
    <dbReference type="NCBI Taxonomy" id="1233043"/>
    <lineage>
        <taxon>Eukaryota</taxon>
        <taxon>Fungi</taxon>
        <taxon>Dikarya</taxon>
        <taxon>Ascomycota</taxon>
        <taxon>Saccharomycotina</taxon>
        <taxon>Lipomycetes</taxon>
        <taxon>Lipomycetales</taxon>
        <taxon>Lipomycetaceae</taxon>
        <taxon>Lipomyces</taxon>
    </lineage>
</organism>
<evidence type="ECO:0000313" key="2">
    <source>
        <dbReference type="Proteomes" id="UP001489719"/>
    </source>
</evidence>
<keyword evidence="2" id="KW-1185">Reference proteome</keyword>
<reference evidence="2" key="1">
    <citation type="journal article" date="2024" name="Front. Bioeng. Biotechnol.">
        <title>Genome-scale model development and genomic sequencing of the oleaginous clade Lipomyces.</title>
        <authorList>
            <person name="Czajka J.J."/>
            <person name="Han Y."/>
            <person name="Kim J."/>
            <person name="Mondo S.J."/>
            <person name="Hofstad B.A."/>
            <person name="Robles A."/>
            <person name="Haridas S."/>
            <person name="Riley R."/>
            <person name="LaButti K."/>
            <person name="Pangilinan J."/>
            <person name="Andreopoulos W."/>
            <person name="Lipzen A."/>
            <person name="Yan J."/>
            <person name="Wang M."/>
            <person name="Ng V."/>
            <person name="Grigoriev I.V."/>
            <person name="Spatafora J.W."/>
            <person name="Magnuson J.K."/>
            <person name="Baker S.E."/>
            <person name="Pomraning K.R."/>
        </authorList>
    </citation>
    <scope>NUCLEOTIDE SEQUENCE [LARGE SCALE GENOMIC DNA]</scope>
    <source>
        <strain evidence="2">CBS 10300</strain>
    </source>
</reference>
<dbReference type="Proteomes" id="UP001489719">
    <property type="component" value="Unassembled WGS sequence"/>
</dbReference>
<dbReference type="EMBL" id="MU970040">
    <property type="protein sequence ID" value="KAK9325467.1"/>
    <property type="molecule type" value="Genomic_DNA"/>
</dbReference>
<comment type="caution">
    <text evidence="1">The sequence shown here is derived from an EMBL/GenBank/DDBJ whole genome shotgun (WGS) entry which is preliminary data.</text>
</comment>